<dbReference type="SUPFAM" id="SSF51735">
    <property type="entry name" value="NAD(P)-binding Rossmann-fold domains"/>
    <property type="match status" value="1"/>
</dbReference>
<gene>
    <name evidence="4" type="ORF">K458DRAFT_278572</name>
</gene>
<dbReference type="Proteomes" id="UP000799291">
    <property type="component" value="Unassembled WGS sequence"/>
</dbReference>
<protein>
    <submittedName>
        <fullName evidence="4">Putative NmrA-like family domain-containing protein 1</fullName>
    </submittedName>
</protein>
<dbReference type="GO" id="GO:0005634">
    <property type="term" value="C:nucleus"/>
    <property type="evidence" value="ECO:0007669"/>
    <property type="project" value="TreeGrafter"/>
</dbReference>
<dbReference type="InterPro" id="IPR008030">
    <property type="entry name" value="NmrA-like"/>
</dbReference>
<evidence type="ECO:0000313" key="4">
    <source>
        <dbReference type="EMBL" id="KAF2689179.1"/>
    </source>
</evidence>
<evidence type="ECO:0000259" key="3">
    <source>
        <dbReference type="Pfam" id="PF05368"/>
    </source>
</evidence>
<keyword evidence="2" id="KW-0521">NADP</keyword>
<dbReference type="PANTHER" id="PTHR42748:SF7">
    <property type="entry name" value="NMRA LIKE REDOX SENSOR 1-RELATED"/>
    <property type="match status" value="1"/>
</dbReference>
<dbReference type="Gene3D" id="3.90.25.10">
    <property type="entry name" value="UDP-galactose 4-epimerase, domain 1"/>
    <property type="match status" value="1"/>
</dbReference>
<feature type="non-terminal residue" evidence="4">
    <location>
        <position position="1"/>
    </location>
</feature>
<keyword evidence="5" id="KW-1185">Reference proteome</keyword>
<dbReference type="InterPro" id="IPR036291">
    <property type="entry name" value="NAD(P)-bd_dom_sf"/>
</dbReference>
<comment type="similarity">
    <text evidence="1">Belongs to the NmrA-type oxidoreductase family.</text>
</comment>
<feature type="non-terminal residue" evidence="4">
    <location>
        <position position="295"/>
    </location>
</feature>
<dbReference type="EMBL" id="MU005572">
    <property type="protein sequence ID" value="KAF2689179.1"/>
    <property type="molecule type" value="Genomic_DNA"/>
</dbReference>
<feature type="domain" description="NmrA-like" evidence="3">
    <location>
        <begin position="2"/>
        <end position="267"/>
    </location>
</feature>
<dbReference type="Gene3D" id="3.40.50.720">
    <property type="entry name" value="NAD(P)-binding Rossmann-like Domain"/>
    <property type="match status" value="1"/>
</dbReference>
<evidence type="ECO:0000313" key="5">
    <source>
        <dbReference type="Proteomes" id="UP000799291"/>
    </source>
</evidence>
<name>A0A6G1JGC1_9PLEO</name>
<reference evidence="4" key="1">
    <citation type="journal article" date="2020" name="Stud. Mycol.">
        <title>101 Dothideomycetes genomes: a test case for predicting lifestyles and emergence of pathogens.</title>
        <authorList>
            <person name="Haridas S."/>
            <person name="Albert R."/>
            <person name="Binder M."/>
            <person name="Bloem J."/>
            <person name="Labutti K."/>
            <person name="Salamov A."/>
            <person name="Andreopoulos B."/>
            <person name="Baker S."/>
            <person name="Barry K."/>
            <person name="Bills G."/>
            <person name="Bluhm B."/>
            <person name="Cannon C."/>
            <person name="Castanera R."/>
            <person name="Culley D."/>
            <person name="Daum C."/>
            <person name="Ezra D."/>
            <person name="Gonzalez J."/>
            <person name="Henrissat B."/>
            <person name="Kuo A."/>
            <person name="Liang C."/>
            <person name="Lipzen A."/>
            <person name="Lutzoni F."/>
            <person name="Magnuson J."/>
            <person name="Mondo S."/>
            <person name="Nolan M."/>
            <person name="Ohm R."/>
            <person name="Pangilinan J."/>
            <person name="Park H.-J."/>
            <person name="Ramirez L."/>
            <person name="Alfaro M."/>
            <person name="Sun H."/>
            <person name="Tritt A."/>
            <person name="Yoshinaga Y."/>
            <person name="Zwiers L.-H."/>
            <person name="Turgeon B."/>
            <person name="Goodwin S."/>
            <person name="Spatafora J."/>
            <person name="Crous P."/>
            <person name="Grigoriev I."/>
        </authorList>
    </citation>
    <scope>NUCLEOTIDE SEQUENCE</scope>
    <source>
        <strain evidence="4">CBS 122367</strain>
    </source>
</reference>
<evidence type="ECO:0000256" key="1">
    <source>
        <dbReference type="ARBA" id="ARBA00006328"/>
    </source>
</evidence>
<dbReference type="Pfam" id="PF05368">
    <property type="entry name" value="NmrA"/>
    <property type="match status" value="1"/>
</dbReference>
<organism evidence="4 5">
    <name type="scientific">Lentithecium fluviatile CBS 122367</name>
    <dbReference type="NCBI Taxonomy" id="1168545"/>
    <lineage>
        <taxon>Eukaryota</taxon>
        <taxon>Fungi</taxon>
        <taxon>Dikarya</taxon>
        <taxon>Ascomycota</taxon>
        <taxon>Pezizomycotina</taxon>
        <taxon>Dothideomycetes</taxon>
        <taxon>Pleosporomycetidae</taxon>
        <taxon>Pleosporales</taxon>
        <taxon>Massarineae</taxon>
        <taxon>Lentitheciaceae</taxon>
        <taxon>Lentithecium</taxon>
    </lineage>
</organism>
<proteinExistence type="inferred from homology"/>
<dbReference type="PANTHER" id="PTHR42748">
    <property type="entry name" value="NITROGEN METABOLITE REPRESSION PROTEIN NMRA FAMILY MEMBER"/>
    <property type="match status" value="1"/>
</dbReference>
<dbReference type="AlphaFoldDB" id="A0A6G1JGC1"/>
<accession>A0A6G1JGC1</accession>
<sequence length="295" mass="32486">RKVLITGATGKQGGALLNALISRPNGSPFHIYALTRDKNTKSAQALAQSPNVSIIQGDLDDCPAILKQIQDPWGVFSVQLPLPNATVEERRGKALVDAAAAAGVKYFVYTSAERGGVKRSDWDTTNVAHFKSKFNIEKNLKEATATRALGMSWTIIRPVAFYENLTPDFIGKAFATMWKQVGDKKVQFVSSTDVGRVAALAFENPEKYRGQAISLAGDELTQTEAAAIFKKQTGSDMPETFGFVGSVIKVVLQEQLGDMFVWFKEKGFGADVAALKKEYPFLMDFRMWLEKESKF</sequence>
<dbReference type="OrthoDB" id="9997102at2759"/>
<evidence type="ECO:0000256" key="2">
    <source>
        <dbReference type="ARBA" id="ARBA00022857"/>
    </source>
</evidence>
<dbReference type="InterPro" id="IPR051164">
    <property type="entry name" value="NmrA-like_oxidored"/>
</dbReference>